<dbReference type="Gene3D" id="2.10.90.10">
    <property type="entry name" value="Cystine-knot cytokines"/>
    <property type="match status" value="1"/>
</dbReference>
<evidence type="ECO:0000256" key="3">
    <source>
        <dbReference type="ARBA" id="ARBA00022729"/>
    </source>
</evidence>
<protein>
    <recommendedName>
        <fullName evidence="5">CTCK domain-containing protein</fullName>
    </recommendedName>
</protein>
<evidence type="ECO:0000256" key="2">
    <source>
        <dbReference type="ARBA" id="ARBA00022525"/>
    </source>
</evidence>
<dbReference type="EMBL" id="JAWDGP010003485">
    <property type="protein sequence ID" value="KAK3773934.1"/>
    <property type="molecule type" value="Genomic_DNA"/>
</dbReference>
<comment type="caution">
    <text evidence="6">The sequence shown here is derived from an EMBL/GenBank/DDBJ whole genome shotgun (WGS) entry which is preliminary data.</text>
</comment>
<sequence>MRFLTGEDSTIQLLSRDAELESTEGSRHCYTQIRSSHYLASSYRHQMSNTKSATSLADSRPQWTVKSEMIVLISLVLLLALLPPAEASACSLQRSVHAIRFRQCIPKRVLSFNCRGTCNSYSSINPANLLTIIRDCNCCKETGFQNARVVLRCPRPSGGRGYRNAHIRVKMPTGCSCRPCDPVPTIQAGEFL</sequence>
<dbReference type="GO" id="GO:0005576">
    <property type="term" value="C:extracellular region"/>
    <property type="evidence" value="ECO:0007669"/>
    <property type="project" value="UniProtKB-SubCell"/>
</dbReference>
<evidence type="ECO:0000259" key="5">
    <source>
        <dbReference type="SMART" id="SM00041"/>
    </source>
</evidence>
<comment type="subcellular location">
    <subcellularLocation>
        <location evidence="1">Secreted</location>
    </subcellularLocation>
</comment>
<keyword evidence="4" id="KW-1015">Disulfide bond</keyword>
<keyword evidence="2" id="KW-0964">Secreted</keyword>
<dbReference type="InterPro" id="IPR004133">
    <property type="entry name" value="DAN_dom"/>
</dbReference>
<organism evidence="6 7">
    <name type="scientific">Elysia crispata</name>
    <name type="common">lettuce slug</name>
    <dbReference type="NCBI Taxonomy" id="231223"/>
    <lineage>
        <taxon>Eukaryota</taxon>
        <taxon>Metazoa</taxon>
        <taxon>Spiralia</taxon>
        <taxon>Lophotrochozoa</taxon>
        <taxon>Mollusca</taxon>
        <taxon>Gastropoda</taxon>
        <taxon>Heterobranchia</taxon>
        <taxon>Euthyneura</taxon>
        <taxon>Panpulmonata</taxon>
        <taxon>Sacoglossa</taxon>
        <taxon>Placobranchoidea</taxon>
        <taxon>Plakobranchidae</taxon>
        <taxon>Elysia</taxon>
    </lineage>
</organism>
<dbReference type="InterPro" id="IPR006207">
    <property type="entry name" value="Cys_knot_C"/>
</dbReference>
<dbReference type="Pfam" id="PF03045">
    <property type="entry name" value="DAN"/>
    <property type="match status" value="1"/>
</dbReference>
<proteinExistence type="predicted"/>
<keyword evidence="7" id="KW-1185">Reference proteome</keyword>
<evidence type="ECO:0000313" key="7">
    <source>
        <dbReference type="Proteomes" id="UP001283361"/>
    </source>
</evidence>
<dbReference type="AlphaFoldDB" id="A0AAE0ZQW1"/>
<evidence type="ECO:0000313" key="6">
    <source>
        <dbReference type="EMBL" id="KAK3773934.1"/>
    </source>
</evidence>
<feature type="domain" description="CTCK" evidence="5">
    <location>
        <begin position="92"/>
        <end position="181"/>
    </location>
</feature>
<evidence type="ECO:0000256" key="4">
    <source>
        <dbReference type="ARBA" id="ARBA00023157"/>
    </source>
</evidence>
<evidence type="ECO:0000256" key="1">
    <source>
        <dbReference type="ARBA" id="ARBA00004613"/>
    </source>
</evidence>
<accession>A0AAE0ZQW1</accession>
<dbReference type="Proteomes" id="UP001283361">
    <property type="component" value="Unassembled WGS sequence"/>
</dbReference>
<dbReference type="InterPro" id="IPR029034">
    <property type="entry name" value="Cystine-knot_cytokine"/>
</dbReference>
<name>A0AAE0ZQW1_9GAST</name>
<keyword evidence="3" id="KW-0732">Signal</keyword>
<reference evidence="6" key="1">
    <citation type="journal article" date="2023" name="G3 (Bethesda)">
        <title>A reference genome for the long-term kleptoplast-retaining sea slug Elysia crispata morphotype clarki.</title>
        <authorList>
            <person name="Eastman K.E."/>
            <person name="Pendleton A.L."/>
            <person name="Shaikh M.A."/>
            <person name="Suttiyut T."/>
            <person name="Ogas R."/>
            <person name="Tomko P."/>
            <person name="Gavelis G."/>
            <person name="Widhalm J.R."/>
            <person name="Wisecaver J.H."/>
        </authorList>
    </citation>
    <scope>NUCLEOTIDE SEQUENCE</scope>
    <source>
        <strain evidence="6">ECLA1</strain>
    </source>
</reference>
<dbReference type="SMART" id="SM00041">
    <property type="entry name" value="CT"/>
    <property type="match status" value="1"/>
</dbReference>
<gene>
    <name evidence="6" type="ORF">RRG08_027269</name>
</gene>